<feature type="domain" description="Cytidyltransferase-like" evidence="13">
    <location>
        <begin position="51"/>
        <end position="231"/>
    </location>
</feature>
<evidence type="ECO:0000256" key="4">
    <source>
        <dbReference type="ARBA" id="ARBA00022642"/>
    </source>
</evidence>
<proteinExistence type="inferred from homology"/>
<sequence>MTQAPDPDGAEAAAHPAARPAACTPSSSLLPSPAQPRPLGGAAWAGRRIGLLGGSFNPAHEGHRHISLMALKRLGLDQVWWLVTPQNPLKSAADTAALELRVATAQARARHPRIVVTALETQLGTRYTAETLAELRRRFPRTRFVWLMGADNLRQIPHWRGWTRIFGMVPVAVFPRHPYAIPALVGKAARRFARDRVDAGRSRELPLREPPAWVFLDGPLHPASATEIRRRGDSRAWAGKTGVPVAGVAASGGKADRAPHHGT</sequence>
<comment type="function">
    <text evidence="1 11">Catalyzes the reversible adenylation of nicotinate mononucleotide (NaMN) to nicotinic acid adenine dinucleotide (NaAD).</text>
</comment>
<dbReference type="InterPro" id="IPR014729">
    <property type="entry name" value="Rossmann-like_a/b/a_fold"/>
</dbReference>
<evidence type="ECO:0000259" key="13">
    <source>
        <dbReference type="Pfam" id="PF01467"/>
    </source>
</evidence>
<evidence type="ECO:0000256" key="12">
    <source>
        <dbReference type="SAM" id="MobiDB-lite"/>
    </source>
</evidence>
<dbReference type="NCBIfam" id="NF000843">
    <property type="entry name" value="PRK00071.2-2"/>
    <property type="match status" value="1"/>
</dbReference>
<dbReference type="HAMAP" id="MF_00244">
    <property type="entry name" value="NaMN_adenylyltr"/>
    <property type="match status" value="1"/>
</dbReference>
<evidence type="ECO:0000256" key="8">
    <source>
        <dbReference type="ARBA" id="ARBA00022840"/>
    </source>
</evidence>
<keyword evidence="6 11" id="KW-0548">Nucleotidyltransferase</keyword>
<name>A0ABW2KVP4_9PROT</name>
<dbReference type="RefSeq" id="WP_377358456.1">
    <property type="nucleotide sequence ID" value="NZ_JBHTCM010000010.1"/>
</dbReference>
<keyword evidence="7 11" id="KW-0547">Nucleotide-binding</keyword>
<reference evidence="15" key="1">
    <citation type="journal article" date="2019" name="Int. J. Syst. Evol. Microbiol.">
        <title>The Global Catalogue of Microorganisms (GCM) 10K type strain sequencing project: providing services to taxonomists for standard genome sequencing and annotation.</title>
        <authorList>
            <consortium name="The Broad Institute Genomics Platform"/>
            <consortium name="The Broad Institute Genome Sequencing Center for Infectious Disease"/>
            <person name="Wu L."/>
            <person name="Ma J."/>
        </authorList>
    </citation>
    <scope>NUCLEOTIDE SEQUENCE [LARGE SCALE GENOMIC DNA]</scope>
    <source>
        <strain evidence="15">CGMCC 1.16275</strain>
    </source>
</reference>
<comment type="catalytic activity">
    <reaction evidence="10 11">
        <text>nicotinate beta-D-ribonucleotide + ATP + H(+) = deamido-NAD(+) + diphosphate</text>
        <dbReference type="Rhea" id="RHEA:22860"/>
        <dbReference type="ChEBI" id="CHEBI:15378"/>
        <dbReference type="ChEBI" id="CHEBI:30616"/>
        <dbReference type="ChEBI" id="CHEBI:33019"/>
        <dbReference type="ChEBI" id="CHEBI:57502"/>
        <dbReference type="ChEBI" id="CHEBI:58437"/>
        <dbReference type="EC" id="2.7.7.18"/>
    </reaction>
</comment>
<organism evidence="14 15">
    <name type="scientific">Rhodocista pekingensis</name>
    <dbReference type="NCBI Taxonomy" id="201185"/>
    <lineage>
        <taxon>Bacteria</taxon>
        <taxon>Pseudomonadati</taxon>
        <taxon>Pseudomonadota</taxon>
        <taxon>Alphaproteobacteria</taxon>
        <taxon>Rhodospirillales</taxon>
        <taxon>Azospirillaceae</taxon>
        <taxon>Rhodocista</taxon>
    </lineage>
</organism>
<dbReference type="InterPro" id="IPR005248">
    <property type="entry name" value="NadD/NMNAT"/>
</dbReference>
<evidence type="ECO:0000256" key="7">
    <source>
        <dbReference type="ARBA" id="ARBA00022741"/>
    </source>
</evidence>
<dbReference type="NCBIfam" id="TIGR00482">
    <property type="entry name" value="nicotinate (nicotinamide) nucleotide adenylyltransferase"/>
    <property type="match status" value="1"/>
</dbReference>
<accession>A0ABW2KVP4</accession>
<evidence type="ECO:0000256" key="5">
    <source>
        <dbReference type="ARBA" id="ARBA00022679"/>
    </source>
</evidence>
<dbReference type="CDD" id="cd02165">
    <property type="entry name" value="NMNAT"/>
    <property type="match status" value="1"/>
</dbReference>
<evidence type="ECO:0000313" key="14">
    <source>
        <dbReference type="EMBL" id="MFC7333401.1"/>
    </source>
</evidence>
<dbReference type="SUPFAM" id="SSF52374">
    <property type="entry name" value="Nucleotidylyl transferase"/>
    <property type="match status" value="1"/>
</dbReference>
<keyword evidence="8 11" id="KW-0067">ATP-binding</keyword>
<keyword evidence="9 11" id="KW-0520">NAD</keyword>
<evidence type="ECO:0000256" key="10">
    <source>
        <dbReference type="ARBA" id="ARBA00048721"/>
    </source>
</evidence>
<comment type="pathway">
    <text evidence="2 11">Cofactor biosynthesis; NAD(+) biosynthesis; deamido-NAD(+) from nicotinate D-ribonucleotide: step 1/1.</text>
</comment>
<dbReference type="Proteomes" id="UP001596456">
    <property type="component" value="Unassembled WGS sequence"/>
</dbReference>
<dbReference type="EMBL" id="JBHTCM010000010">
    <property type="protein sequence ID" value="MFC7333401.1"/>
    <property type="molecule type" value="Genomic_DNA"/>
</dbReference>
<evidence type="ECO:0000256" key="11">
    <source>
        <dbReference type="HAMAP-Rule" id="MF_00244"/>
    </source>
</evidence>
<keyword evidence="5 11" id="KW-0808">Transferase</keyword>
<keyword evidence="4 11" id="KW-0662">Pyridine nucleotide biosynthesis</keyword>
<evidence type="ECO:0000256" key="2">
    <source>
        <dbReference type="ARBA" id="ARBA00005019"/>
    </source>
</evidence>
<evidence type="ECO:0000256" key="9">
    <source>
        <dbReference type="ARBA" id="ARBA00023027"/>
    </source>
</evidence>
<feature type="compositionally biased region" description="Low complexity" evidence="12">
    <location>
        <begin position="1"/>
        <end position="32"/>
    </location>
</feature>
<dbReference type="Pfam" id="PF01467">
    <property type="entry name" value="CTP_transf_like"/>
    <property type="match status" value="1"/>
</dbReference>
<evidence type="ECO:0000256" key="1">
    <source>
        <dbReference type="ARBA" id="ARBA00002324"/>
    </source>
</evidence>
<dbReference type="EC" id="2.7.7.18" evidence="11"/>
<comment type="similarity">
    <text evidence="3 11">Belongs to the NadD family.</text>
</comment>
<dbReference type="PANTHER" id="PTHR39321">
    <property type="entry name" value="NICOTINATE-NUCLEOTIDE ADENYLYLTRANSFERASE-RELATED"/>
    <property type="match status" value="1"/>
</dbReference>
<keyword evidence="15" id="KW-1185">Reference proteome</keyword>
<evidence type="ECO:0000256" key="6">
    <source>
        <dbReference type="ARBA" id="ARBA00022695"/>
    </source>
</evidence>
<gene>
    <name evidence="11" type="primary">nadD</name>
    <name evidence="14" type="ORF">ACFQPS_09525</name>
</gene>
<comment type="caution">
    <text evidence="14">The sequence shown here is derived from an EMBL/GenBank/DDBJ whole genome shotgun (WGS) entry which is preliminary data.</text>
</comment>
<feature type="region of interest" description="Disordered" evidence="12">
    <location>
        <begin position="1"/>
        <end position="39"/>
    </location>
</feature>
<evidence type="ECO:0000313" key="15">
    <source>
        <dbReference type="Proteomes" id="UP001596456"/>
    </source>
</evidence>
<protein>
    <recommendedName>
        <fullName evidence="11">Probable nicotinate-nucleotide adenylyltransferase</fullName>
        <ecNumber evidence="11">2.7.7.18</ecNumber>
    </recommendedName>
    <alternativeName>
        <fullName evidence="11">Deamido-NAD(+) diphosphorylase</fullName>
    </alternativeName>
    <alternativeName>
        <fullName evidence="11">Deamido-NAD(+) pyrophosphorylase</fullName>
    </alternativeName>
    <alternativeName>
        <fullName evidence="11">Nicotinate mononucleotide adenylyltransferase</fullName>
        <shortName evidence="11">NaMN adenylyltransferase</shortName>
    </alternativeName>
</protein>
<evidence type="ECO:0000256" key="3">
    <source>
        <dbReference type="ARBA" id="ARBA00009014"/>
    </source>
</evidence>
<dbReference type="GO" id="GO:0004515">
    <property type="term" value="F:nicotinate-nucleotide adenylyltransferase activity"/>
    <property type="evidence" value="ECO:0007669"/>
    <property type="project" value="UniProtKB-EC"/>
</dbReference>
<dbReference type="PANTHER" id="PTHR39321:SF3">
    <property type="entry name" value="PHOSPHOPANTETHEINE ADENYLYLTRANSFERASE"/>
    <property type="match status" value="1"/>
</dbReference>
<dbReference type="InterPro" id="IPR004821">
    <property type="entry name" value="Cyt_trans-like"/>
</dbReference>
<dbReference type="Gene3D" id="3.40.50.620">
    <property type="entry name" value="HUPs"/>
    <property type="match status" value="1"/>
</dbReference>